<accession>A0A645AR54</accession>
<proteinExistence type="predicted"/>
<evidence type="ECO:0000313" key="1">
    <source>
        <dbReference type="EMBL" id="MPM55559.1"/>
    </source>
</evidence>
<dbReference type="EMBL" id="VSSQ01015326">
    <property type="protein sequence ID" value="MPM55559.1"/>
    <property type="molecule type" value="Genomic_DNA"/>
</dbReference>
<comment type="caution">
    <text evidence="1">The sequence shown here is derived from an EMBL/GenBank/DDBJ whole genome shotgun (WGS) entry which is preliminary data.</text>
</comment>
<protein>
    <recommendedName>
        <fullName evidence="2">HK97 gp10 family phage protein</fullName>
    </recommendedName>
</protein>
<gene>
    <name evidence="1" type="ORF">SDC9_102356</name>
</gene>
<dbReference type="AlphaFoldDB" id="A0A645AR54"/>
<sequence length="163" mass="17345">MAIGSGDTSIQYDGLEEVDGILREMAERFDTGRRELLEQAGEIIRRDVTSRIAASVNDTQGNVQRWQTVYTGSGGGYAAVRPIGEKDGGSTGADSEGAVTNYLEGGHRVRAASGTAKRRRAGRAKTAYVDGKHFYDAARAVVEAKLIAASERFMDGLSGEADA</sequence>
<organism evidence="1">
    <name type="scientific">bioreactor metagenome</name>
    <dbReference type="NCBI Taxonomy" id="1076179"/>
    <lineage>
        <taxon>unclassified sequences</taxon>
        <taxon>metagenomes</taxon>
        <taxon>ecological metagenomes</taxon>
    </lineage>
</organism>
<evidence type="ECO:0008006" key="2">
    <source>
        <dbReference type="Google" id="ProtNLM"/>
    </source>
</evidence>
<reference evidence="1" key="1">
    <citation type="submission" date="2019-08" db="EMBL/GenBank/DDBJ databases">
        <authorList>
            <person name="Kucharzyk K."/>
            <person name="Murdoch R.W."/>
            <person name="Higgins S."/>
            <person name="Loffler F."/>
        </authorList>
    </citation>
    <scope>NUCLEOTIDE SEQUENCE</scope>
</reference>
<name>A0A645AR54_9ZZZZ</name>